<dbReference type="GO" id="GO:0022412">
    <property type="term" value="P:cellular process involved in reproduction in multicellular organism"/>
    <property type="evidence" value="ECO:0007669"/>
    <property type="project" value="UniProtKB-ARBA"/>
</dbReference>
<dbReference type="PRINTS" id="PR00449">
    <property type="entry name" value="RASTRNSFRMNG"/>
</dbReference>
<gene>
    <name evidence="3" type="ORF">TCAL_03966</name>
</gene>
<accession>A0A553P3Z1</accession>
<dbReference type="GO" id="GO:0035006">
    <property type="term" value="P:melanization defense response"/>
    <property type="evidence" value="ECO:0007669"/>
    <property type="project" value="UniProtKB-ARBA"/>
</dbReference>
<dbReference type="NCBIfam" id="TIGR00231">
    <property type="entry name" value="small_GTP"/>
    <property type="match status" value="1"/>
</dbReference>
<dbReference type="SMART" id="SM00175">
    <property type="entry name" value="RAB"/>
    <property type="match status" value="1"/>
</dbReference>
<dbReference type="PROSITE" id="PS51421">
    <property type="entry name" value="RAS"/>
    <property type="match status" value="1"/>
</dbReference>
<dbReference type="PANTHER" id="PTHR24072">
    <property type="entry name" value="RHO FAMILY GTPASE"/>
    <property type="match status" value="1"/>
</dbReference>
<dbReference type="InterPro" id="IPR003578">
    <property type="entry name" value="Small_GTPase_Rho"/>
</dbReference>
<dbReference type="InterPro" id="IPR005225">
    <property type="entry name" value="Small_GTP-bd"/>
</dbReference>
<name>A0A553P3Z1_TIGCA</name>
<dbReference type="PROSITE" id="PS51420">
    <property type="entry name" value="RHO"/>
    <property type="match status" value="1"/>
</dbReference>
<reference evidence="3 4" key="1">
    <citation type="journal article" date="2018" name="Nat. Ecol. Evol.">
        <title>Genomic signatures of mitonuclear coevolution across populations of Tigriopus californicus.</title>
        <authorList>
            <person name="Barreto F.S."/>
            <person name="Watson E.T."/>
            <person name="Lima T.G."/>
            <person name="Willett C.S."/>
            <person name="Edmands S."/>
            <person name="Li W."/>
            <person name="Burton R.S."/>
        </authorList>
    </citation>
    <scope>NUCLEOTIDE SEQUENCE [LARGE SCALE GENOMIC DNA]</scope>
    <source>
        <strain evidence="3 4">San Diego</strain>
    </source>
</reference>
<proteinExistence type="predicted"/>
<dbReference type="GO" id="GO:0007264">
    <property type="term" value="P:small GTPase-mediated signal transduction"/>
    <property type="evidence" value="ECO:0007669"/>
    <property type="project" value="InterPro"/>
</dbReference>
<dbReference type="GO" id="GO:0005525">
    <property type="term" value="F:GTP binding"/>
    <property type="evidence" value="ECO:0007669"/>
    <property type="project" value="UniProtKB-KW"/>
</dbReference>
<organism evidence="3 4">
    <name type="scientific">Tigriopus californicus</name>
    <name type="common">Marine copepod</name>
    <dbReference type="NCBI Taxonomy" id="6832"/>
    <lineage>
        <taxon>Eukaryota</taxon>
        <taxon>Metazoa</taxon>
        <taxon>Ecdysozoa</taxon>
        <taxon>Arthropoda</taxon>
        <taxon>Crustacea</taxon>
        <taxon>Multicrustacea</taxon>
        <taxon>Hexanauplia</taxon>
        <taxon>Copepoda</taxon>
        <taxon>Harpacticoida</taxon>
        <taxon>Harpacticidae</taxon>
        <taxon>Tigriopus</taxon>
    </lineage>
</organism>
<dbReference type="EMBL" id="VCGU01000008">
    <property type="protein sequence ID" value="TRY72408.1"/>
    <property type="molecule type" value="Genomic_DNA"/>
</dbReference>
<dbReference type="SMART" id="SM00176">
    <property type="entry name" value="RAN"/>
    <property type="match status" value="1"/>
</dbReference>
<dbReference type="InterPro" id="IPR001806">
    <property type="entry name" value="Small_GTPase"/>
</dbReference>
<dbReference type="SMART" id="SM00174">
    <property type="entry name" value="RHO"/>
    <property type="match status" value="1"/>
</dbReference>
<evidence type="ECO:0000313" key="4">
    <source>
        <dbReference type="Proteomes" id="UP000318571"/>
    </source>
</evidence>
<dbReference type="CDD" id="cd00157">
    <property type="entry name" value="Rho"/>
    <property type="match status" value="1"/>
</dbReference>
<protein>
    <submittedName>
        <fullName evidence="3">Uncharacterized protein</fullName>
    </submittedName>
</protein>
<dbReference type="Pfam" id="PF00071">
    <property type="entry name" value="Ras"/>
    <property type="match status" value="1"/>
</dbReference>
<dbReference type="FunFam" id="3.40.50.300:FF:000118">
    <property type="entry name" value="Rho-related GTP-binding protein RhoG"/>
    <property type="match status" value="1"/>
</dbReference>
<keyword evidence="2" id="KW-0342">GTP-binding</keyword>
<dbReference type="GO" id="GO:0001667">
    <property type="term" value="P:ameboidal-type cell migration"/>
    <property type="evidence" value="ECO:0007669"/>
    <property type="project" value="UniProtKB-ARBA"/>
</dbReference>
<dbReference type="GO" id="GO:0003006">
    <property type="term" value="P:developmental process involved in reproduction"/>
    <property type="evidence" value="ECO:0007669"/>
    <property type="project" value="UniProtKB-ARBA"/>
</dbReference>
<evidence type="ECO:0000256" key="2">
    <source>
        <dbReference type="ARBA" id="ARBA00023134"/>
    </source>
</evidence>
<dbReference type="PROSITE" id="PS51419">
    <property type="entry name" value="RAB"/>
    <property type="match status" value="1"/>
</dbReference>
<dbReference type="GO" id="GO:0035099">
    <property type="term" value="P:hemocyte migration"/>
    <property type="evidence" value="ECO:0007669"/>
    <property type="project" value="UniProtKB-ARBA"/>
</dbReference>
<evidence type="ECO:0000313" key="3">
    <source>
        <dbReference type="EMBL" id="TRY72408.1"/>
    </source>
</evidence>
<dbReference type="SMART" id="SM00173">
    <property type="entry name" value="RAS"/>
    <property type="match status" value="1"/>
</dbReference>
<sequence length="197" mass="22472">MTDLKCVVVGDGAVGKTSMLITFVKNEFPEDYVPTIFDNYSLSMVVDGEKTNLGLWDTAGQEDYDRLRPLSYSKTDVMLICFATNDIRSFHNVNKWANEVHHHCPDTPIILVGTKIDLRETNFKGTWSKRRKQRDTSQEFVSESQGKNMATEIGATMYLEASAKTQEGLNTIFDEAVRVIRQGKKRKPKRQRRCTVL</sequence>
<dbReference type="OrthoDB" id="8830751at2759"/>
<comment type="caution">
    <text evidence="3">The sequence shown here is derived from an EMBL/GenBank/DDBJ whole genome shotgun (WGS) entry which is preliminary data.</text>
</comment>
<dbReference type="AlphaFoldDB" id="A0A553P3Z1"/>
<keyword evidence="4" id="KW-1185">Reference proteome</keyword>
<dbReference type="STRING" id="6832.A0A553P3Z1"/>
<dbReference type="SUPFAM" id="SSF52540">
    <property type="entry name" value="P-loop containing nucleoside triphosphate hydrolases"/>
    <property type="match status" value="1"/>
</dbReference>
<dbReference type="Gene3D" id="3.40.50.300">
    <property type="entry name" value="P-loop containing nucleotide triphosphate hydrolases"/>
    <property type="match status" value="1"/>
</dbReference>
<dbReference type="Proteomes" id="UP000318571">
    <property type="component" value="Chromosome 7"/>
</dbReference>
<dbReference type="InterPro" id="IPR027417">
    <property type="entry name" value="P-loop_NTPase"/>
</dbReference>
<dbReference type="OMA" id="NTIFDEA"/>
<keyword evidence="1" id="KW-0547">Nucleotide-binding</keyword>
<evidence type="ECO:0000256" key="1">
    <source>
        <dbReference type="ARBA" id="ARBA00022741"/>
    </source>
</evidence>
<dbReference type="GO" id="GO:0003924">
    <property type="term" value="F:GTPase activity"/>
    <property type="evidence" value="ECO:0007669"/>
    <property type="project" value="InterPro"/>
</dbReference>